<feature type="non-terminal residue" evidence="1">
    <location>
        <position position="1"/>
    </location>
</feature>
<dbReference type="EMBL" id="JAVRRA010009258">
    <property type="protein sequence ID" value="KAK5250283.1"/>
    <property type="molecule type" value="Genomic_DNA"/>
</dbReference>
<dbReference type="Proteomes" id="UP001357485">
    <property type="component" value="Unassembled WGS sequence"/>
</dbReference>
<name>A0ABR0LW62_9PEZI</name>
<reference evidence="1 2" key="1">
    <citation type="submission" date="2023-08" db="EMBL/GenBank/DDBJ databases">
        <title>Black Yeasts Isolated from many extreme environments.</title>
        <authorList>
            <person name="Coleine C."/>
            <person name="Stajich J.E."/>
            <person name="Selbmann L."/>
        </authorList>
    </citation>
    <scope>NUCLEOTIDE SEQUENCE [LARGE SCALE GENOMIC DNA]</scope>
    <source>
        <strain evidence="1 2">CCFEE 536</strain>
    </source>
</reference>
<evidence type="ECO:0000313" key="1">
    <source>
        <dbReference type="EMBL" id="KAK5250283.1"/>
    </source>
</evidence>
<keyword evidence="2" id="KW-1185">Reference proteome</keyword>
<comment type="caution">
    <text evidence="1">The sequence shown here is derived from an EMBL/GenBank/DDBJ whole genome shotgun (WGS) entry which is preliminary data.</text>
</comment>
<accession>A0ABR0LW62</accession>
<evidence type="ECO:0000313" key="2">
    <source>
        <dbReference type="Proteomes" id="UP001357485"/>
    </source>
</evidence>
<proteinExistence type="predicted"/>
<evidence type="ECO:0008006" key="3">
    <source>
        <dbReference type="Google" id="ProtNLM"/>
    </source>
</evidence>
<gene>
    <name evidence="1" type="ORF">LTR16_005993</name>
</gene>
<sequence>PTVKERIEGHATLPSAQPNQPYVDNPINFRALLCDQCEKDEQTLYQHRVGTRAVGPRGATGWPANTCVCVFNVMNRGYCMRCKQDAILQAIRVRDGNEEWLKNTVLGRDALYTASQELRRRRAAAGIERACRCGRDTQPPSQQPAVAMCLCCEGVIVDVNVAHGRRSLRPRKVVKMGRTRSETRRLRGETAAFLAASWGSGWAPSPPRRAPLTPAQSVAEQALLAASPRPPHRVTFAAIEAQTRRNALTVGVVNGNRRLRRRATREKAWIGSGL</sequence>
<organism evidence="1 2">
    <name type="scientific">Cryomyces antarcticus</name>
    <dbReference type="NCBI Taxonomy" id="329879"/>
    <lineage>
        <taxon>Eukaryota</taxon>
        <taxon>Fungi</taxon>
        <taxon>Dikarya</taxon>
        <taxon>Ascomycota</taxon>
        <taxon>Pezizomycotina</taxon>
        <taxon>Dothideomycetes</taxon>
        <taxon>Dothideomycetes incertae sedis</taxon>
        <taxon>Cryomyces</taxon>
    </lineage>
</organism>
<protein>
    <recommendedName>
        <fullName evidence="3">Stc1 domain-containing protein</fullName>
    </recommendedName>
</protein>